<feature type="non-terminal residue" evidence="3">
    <location>
        <position position="425"/>
    </location>
</feature>
<evidence type="ECO:0000256" key="1">
    <source>
        <dbReference type="SAM" id="MobiDB-lite"/>
    </source>
</evidence>
<dbReference type="Gene3D" id="1.10.10.2670">
    <property type="entry name" value="E3 ubiquitin-protein ligase"/>
    <property type="match status" value="1"/>
</dbReference>
<evidence type="ECO:0000259" key="2">
    <source>
        <dbReference type="Pfam" id="PF10390"/>
    </source>
</evidence>
<comment type="caution">
    <text evidence="3">The sequence shown here is derived from an EMBL/GenBank/DDBJ whole genome shotgun (WGS) entry which is preliminary data.</text>
</comment>
<feature type="compositionally biased region" description="Basic and acidic residues" evidence="1">
    <location>
        <begin position="355"/>
        <end position="366"/>
    </location>
</feature>
<feature type="compositionally biased region" description="Low complexity" evidence="1">
    <location>
        <begin position="198"/>
        <end position="219"/>
    </location>
</feature>
<sequence length="425" mass="47742">MCKSSVDDDDDDDEQDPEPRRYLGCLVYLFMERRKVKVKRPGLVVSPVKYSPPTSSMMNKVAPIKPVANISPRAPTPPSIPVPKRPEPPKPKPIPPPPPQKNPELMRQPIRDRIIHILALRPYKRPELLMKLKHEGEEAEIIRKRKQQHLNSNNESPPSNSQSNTSPLQKRFTNESLPELPPSKKQRISHYKAEQPRPTYGNSSTESSSNSFPKKSFSPGPVPPSMPNGFGFHQEDSNSNQKSPTSDSYPNTPPPLKNVSNHSTSSLNQRTREDNTRNHSPGSNNSMGVPLRKPSFQKVYPMSRNQRHDVEERTPSEPHHPKSYVNSDMGRTQTLSHPQSVDSVSSSKVSPDSNTRYRVEESKTELCSKTSTNGYVNNNNSINKGNYNRNKSSYIDRSKVTSTTNGSCSNSPHSSCDSRDGMDYN</sequence>
<dbReference type="InterPro" id="IPR036390">
    <property type="entry name" value="WH_DNA-bd_sf"/>
</dbReference>
<reference evidence="3 4" key="1">
    <citation type="submission" date="2021-06" db="EMBL/GenBank/DDBJ databases">
        <title>Caerostris extrusa draft genome.</title>
        <authorList>
            <person name="Kono N."/>
            <person name="Arakawa K."/>
        </authorList>
    </citation>
    <scope>NUCLEOTIDE SEQUENCE [LARGE SCALE GENOMIC DNA]</scope>
</reference>
<protein>
    <submittedName>
        <fullName evidence="3">RNA polymerase II elongation factor ELL2</fullName>
    </submittedName>
</protein>
<dbReference type="SUPFAM" id="SSF46785">
    <property type="entry name" value="Winged helix' DNA-binding domain"/>
    <property type="match status" value="1"/>
</dbReference>
<keyword evidence="4" id="KW-1185">Reference proteome</keyword>
<organism evidence="3 4">
    <name type="scientific">Caerostris extrusa</name>
    <name type="common">Bark spider</name>
    <name type="synonym">Caerostris bankana</name>
    <dbReference type="NCBI Taxonomy" id="172846"/>
    <lineage>
        <taxon>Eukaryota</taxon>
        <taxon>Metazoa</taxon>
        <taxon>Ecdysozoa</taxon>
        <taxon>Arthropoda</taxon>
        <taxon>Chelicerata</taxon>
        <taxon>Arachnida</taxon>
        <taxon>Araneae</taxon>
        <taxon>Araneomorphae</taxon>
        <taxon>Entelegynae</taxon>
        <taxon>Araneoidea</taxon>
        <taxon>Araneidae</taxon>
        <taxon>Caerostris</taxon>
    </lineage>
</organism>
<feature type="region of interest" description="Disordered" evidence="1">
    <location>
        <begin position="45"/>
        <end position="110"/>
    </location>
</feature>
<evidence type="ECO:0000313" key="4">
    <source>
        <dbReference type="Proteomes" id="UP001054945"/>
    </source>
</evidence>
<feature type="compositionally biased region" description="Polar residues" evidence="1">
    <location>
        <begin position="278"/>
        <end position="287"/>
    </location>
</feature>
<dbReference type="GO" id="GO:0008023">
    <property type="term" value="C:transcription elongation factor complex"/>
    <property type="evidence" value="ECO:0007669"/>
    <property type="project" value="InterPro"/>
</dbReference>
<feature type="compositionally biased region" description="Polar residues" evidence="1">
    <location>
        <begin position="258"/>
        <end position="269"/>
    </location>
</feature>
<dbReference type="Pfam" id="PF10390">
    <property type="entry name" value="ELL"/>
    <property type="match status" value="1"/>
</dbReference>
<accession>A0AAV4M7G1</accession>
<feature type="compositionally biased region" description="Basic and acidic residues" evidence="1">
    <location>
        <begin position="306"/>
        <end position="320"/>
    </location>
</feature>
<feature type="compositionally biased region" description="Low complexity" evidence="1">
    <location>
        <begin position="369"/>
        <end position="390"/>
    </location>
</feature>
<dbReference type="GO" id="GO:0006368">
    <property type="term" value="P:transcription elongation by RNA polymerase II"/>
    <property type="evidence" value="ECO:0007669"/>
    <property type="project" value="InterPro"/>
</dbReference>
<keyword evidence="3" id="KW-0251">Elongation factor</keyword>
<dbReference type="EMBL" id="BPLR01019467">
    <property type="protein sequence ID" value="GIX68185.1"/>
    <property type="molecule type" value="Genomic_DNA"/>
</dbReference>
<feature type="compositionally biased region" description="Pro residues" evidence="1">
    <location>
        <begin position="74"/>
        <end position="83"/>
    </location>
</feature>
<feature type="region of interest" description="Disordered" evidence="1">
    <location>
        <begin position="140"/>
        <end position="425"/>
    </location>
</feature>
<feature type="compositionally biased region" description="Low complexity" evidence="1">
    <location>
        <begin position="340"/>
        <end position="353"/>
    </location>
</feature>
<proteinExistence type="predicted"/>
<feature type="domain" description="RNA polymerase II elongation factor ELL N-terminal" evidence="2">
    <location>
        <begin position="33"/>
        <end position="138"/>
    </location>
</feature>
<name>A0AAV4M7G1_CAEEX</name>
<feature type="compositionally biased region" description="Polar residues" evidence="1">
    <location>
        <begin position="324"/>
        <end position="339"/>
    </location>
</feature>
<feature type="compositionally biased region" description="Low complexity" evidence="1">
    <location>
        <begin position="151"/>
        <end position="167"/>
    </location>
</feature>
<feature type="compositionally biased region" description="Basic and acidic residues" evidence="1">
    <location>
        <begin position="416"/>
        <end position="425"/>
    </location>
</feature>
<gene>
    <name evidence="3" type="primary">ELL2_0</name>
    <name evidence="3" type="ORF">CEXT_774431</name>
</gene>
<feature type="compositionally biased region" description="Pro residues" evidence="1">
    <location>
        <begin position="91"/>
        <end position="101"/>
    </location>
</feature>
<dbReference type="InterPro" id="IPR019464">
    <property type="entry name" value="ELL_N"/>
</dbReference>
<dbReference type="Proteomes" id="UP001054945">
    <property type="component" value="Unassembled WGS sequence"/>
</dbReference>
<dbReference type="GO" id="GO:0003746">
    <property type="term" value="F:translation elongation factor activity"/>
    <property type="evidence" value="ECO:0007669"/>
    <property type="project" value="UniProtKB-KW"/>
</dbReference>
<dbReference type="InterPro" id="IPR042065">
    <property type="entry name" value="E3_ELL-like"/>
</dbReference>
<dbReference type="AlphaFoldDB" id="A0AAV4M7G1"/>
<evidence type="ECO:0000313" key="3">
    <source>
        <dbReference type="EMBL" id="GIX68185.1"/>
    </source>
</evidence>
<feature type="compositionally biased region" description="Polar residues" evidence="1">
    <location>
        <begin position="237"/>
        <end position="250"/>
    </location>
</feature>
<keyword evidence="3" id="KW-0648">Protein biosynthesis</keyword>